<reference evidence="3 4" key="1">
    <citation type="submission" date="2022-12" db="EMBL/GenBank/DDBJ databases">
        <title>Chromosome-level genome of Tegillarca granosa.</title>
        <authorList>
            <person name="Kim J."/>
        </authorList>
    </citation>
    <scope>NUCLEOTIDE SEQUENCE [LARGE SCALE GENOMIC DNA]</scope>
    <source>
        <strain evidence="3">Teg-2019</strain>
        <tissue evidence="3">Adductor muscle</tissue>
    </source>
</reference>
<dbReference type="EMBL" id="JARBDR010000903">
    <property type="protein sequence ID" value="KAJ8304935.1"/>
    <property type="molecule type" value="Genomic_DNA"/>
</dbReference>
<evidence type="ECO:0000256" key="1">
    <source>
        <dbReference type="SAM" id="MobiDB-lite"/>
    </source>
</evidence>
<dbReference type="Pfam" id="PF20641">
    <property type="entry name" value="TAF1C_beta-prop"/>
    <property type="match status" value="1"/>
</dbReference>
<name>A0ABQ9ENH4_TEGGR</name>
<dbReference type="InterPro" id="IPR049087">
    <property type="entry name" value="TAF1C_beta-prop"/>
</dbReference>
<accession>A0ABQ9ENH4</accession>
<comment type="caution">
    <text evidence="3">The sequence shown here is derived from an EMBL/GenBank/DDBJ whole genome shotgun (WGS) entry which is preliminary data.</text>
</comment>
<proteinExistence type="predicted"/>
<feature type="region of interest" description="Disordered" evidence="1">
    <location>
        <begin position="674"/>
        <end position="736"/>
    </location>
</feature>
<sequence length="822" mass="94921">MVTAEPFDMDFPKRNFPYVLNQHERQREIFADFGTHSGVDVQQNNGILEFITQKCTSEVKTSRLLSRRPTLPLNPEPEEVIFPYRDRIMDELNDIKRICADLKHYVRFTGRYNKTVFTKELEDILERIEKIEKLKSNKSKLMKLQVPERVEKIVNKYKQCKFIQEVKSNAYHVVRGELKTHVYMMDIDQSVDQWSPTLVQEMTFTDCRPTSVCLSPYIPGECLTATDNGTVKLCTADKRCEVVVDKQTHRFECYDQWRQCRFGAHPRQIILADNTAVQIFDIRTSYRKGTDLFALPSKYLNKRERIRVVEQHPVSPFLYVIVTDYSMCLLDLRFPNNPLLQWQHLLRTPPSYISCLTNVGQENQNHVFIASQSPSDVCCYTFNYKHSEAPRSLVSPWKLSKISDFTKWPEICGGADRILVEDRLMTSLAGITSVDSDKGYTAYQLDSHGDIFYQVYEESESTDRKQTYNWRPGSDNLYLDEISVKIGKKWIQNLEAQVFKAQKEIAEMRKNTGTDVTSLFDEIMTDHPAHVLCSLCMPKSKPYNLDMDQGEICHNCQESLQASNSILQSVNKDTITTTSTQQNNTFDDDISQTKDLETSDALSQLMDEDIKMRRSRLLKKNLKETKCDESHYETDSSDIEGNISLDSCENMEQSTTGTSDQLKHIKEQRVLNVEHSHHSHTDDSHHSHTVDSHHSHTVDLHHSHTVDSHHSHTVDSHYSHTVDEYDSQEEQTVSNRETEVLSCLLKNRDRDFTPDKFNQVSLRKRRHSGSSSISSLSSIISSKSSQIPGFATTPIKHKLDIIRNSPNKSQHQTQSMNYRGKK</sequence>
<evidence type="ECO:0000259" key="2">
    <source>
        <dbReference type="Pfam" id="PF20641"/>
    </source>
</evidence>
<dbReference type="SUPFAM" id="SSF50978">
    <property type="entry name" value="WD40 repeat-like"/>
    <property type="match status" value="1"/>
</dbReference>
<dbReference type="PANTHER" id="PTHR15319:SF1">
    <property type="entry name" value="TATA BOX-BINDING PROTEIN-ASSOCIATED FACTOR RNA POLYMERASE I SUBUNIT C"/>
    <property type="match status" value="1"/>
</dbReference>
<organism evidence="3 4">
    <name type="scientific">Tegillarca granosa</name>
    <name type="common">Malaysian cockle</name>
    <name type="synonym">Anadara granosa</name>
    <dbReference type="NCBI Taxonomy" id="220873"/>
    <lineage>
        <taxon>Eukaryota</taxon>
        <taxon>Metazoa</taxon>
        <taxon>Spiralia</taxon>
        <taxon>Lophotrochozoa</taxon>
        <taxon>Mollusca</taxon>
        <taxon>Bivalvia</taxon>
        <taxon>Autobranchia</taxon>
        <taxon>Pteriomorphia</taxon>
        <taxon>Arcoida</taxon>
        <taxon>Arcoidea</taxon>
        <taxon>Arcidae</taxon>
        <taxon>Tegillarca</taxon>
    </lineage>
</organism>
<gene>
    <name evidence="3" type="ORF">KUTeg_018518</name>
</gene>
<dbReference type="InterPro" id="IPR038801">
    <property type="entry name" value="TAF1C"/>
</dbReference>
<keyword evidence="4" id="KW-1185">Reference proteome</keyword>
<dbReference type="PANTHER" id="PTHR15319">
    <property type="entry name" value="TATA BOX-BINDING PROTEIN ASSOCIATED FACTOR RNA POLYMERASE I SUBUNIT C"/>
    <property type="match status" value="1"/>
</dbReference>
<feature type="compositionally biased region" description="Basic and acidic residues" evidence="1">
    <location>
        <begin position="674"/>
        <end position="723"/>
    </location>
</feature>
<evidence type="ECO:0000313" key="3">
    <source>
        <dbReference type="EMBL" id="KAJ8304935.1"/>
    </source>
</evidence>
<evidence type="ECO:0000313" key="4">
    <source>
        <dbReference type="Proteomes" id="UP001217089"/>
    </source>
</evidence>
<dbReference type="InterPro" id="IPR036322">
    <property type="entry name" value="WD40_repeat_dom_sf"/>
</dbReference>
<dbReference type="Proteomes" id="UP001217089">
    <property type="component" value="Unassembled WGS sequence"/>
</dbReference>
<protein>
    <recommendedName>
        <fullName evidence="2">TAF1C beta-propeller domain-containing protein</fullName>
    </recommendedName>
</protein>
<feature type="domain" description="TAF1C beta-propeller" evidence="2">
    <location>
        <begin position="194"/>
        <end position="297"/>
    </location>
</feature>